<feature type="transmembrane region" description="Helical" evidence="1">
    <location>
        <begin position="21"/>
        <end position="40"/>
    </location>
</feature>
<organism evidence="2 3">
    <name type="scientific">Pristionchus mayeri</name>
    <dbReference type="NCBI Taxonomy" id="1317129"/>
    <lineage>
        <taxon>Eukaryota</taxon>
        <taxon>Metazoa</taxon>
        <taxon>Ecdysozoa</taxon>
        <taxon>Nematoda</taxon>
        <taxon>Chromadorea</taxon>
        <taxon>Rhabditida</taxon>
        <taxon>Rhabditina</taxon>
        <taxon>Diplogasteromorpha</taxon>
        <taxon>Diplogasteroidea</taxon>
        <taxon>Neodiplogasteridae</taxon>
        <taxon>Pristionchus</taxon>
    </lineage>
</organism>
<protein>
    <submittedName>
        <fullName evidence="2">Uncharacterized protein</fullName>
    </submittedName>
</protein>
<name>A0AAN5DHG8_9BILA</name>
<accession>A0AAN5DHG8</accession>
<dbReference type="GO" id="GO:0005742">
    <property type="term" value="C:mitochondrial outer membrane translocase complex"/>
    <property type="evidence" value="ECO:0007669"/>
    <property type="project" value="InterPro"/>
</dbReference>
<proteinExistence type="predicted"/>
<reference evidence="3" key="1">
    <citation type="submission" date="2022-10" db="EMBL/GenBank/DDBJ databases">
        <title>Genome assembly of Pristionchus species.</title>
        <authorList>
            <person name="Yoshida K."/>
            <person name="Sommer R.J."/>
        </authorList>
    </citation>
    <scope>NUCLEOTIDE SEQUENCE [LARGE SCALE GENOMIC DNA]</scope>
    <source>
        <strain evidence="3">RS5460</strain>
    </source>
</reference>
<dbReference type="EMBL" id="BTRK01000006">
    <property type="protein sequence ID" value="GMR62152.1"/>
    <property type="molecule type" value="Genomic_DNA"/>
</dbReference>
<keyword evidence="1" id="KW-0472">Membrane</keyword>
<keyword evidence="3" id="KW-1185">Reference proteome</keyword>
<keyword evidence="1" id="KW-1133">Transmembrane helix</keyword>
<evidence type="ECO:0000313" key="2">
    <source>
        <dbReference type="EMBL" id="GMR62152.1"/>
    </source>
</evidence>
<sequence length="229" mass="25319">MVRRIKGEASSAGFADWIRDHFGVIAGVAGAAFVAYVIYYDRRLQPPPIYQETLRPKRRRKARSGARTPYKSAADLLAPSTAAISPSAYLQKKTLGEESRNSLNCLSERFVSASVLDLVDSQERGRIVFTVSGDDDDDVVVDDRPLRDHRDMLLHEPHQLHLPMHEDEQEDDGCRRGFCRHGVPGGLAHSASFSGVPVDAARCGTRAARPQSVAKVVRAVFSSHFLPRL</sequence>
<dbReference type="InterPro" id="IPR002056">
    <property type="entry name" value="MAS20"/>
</dbReference>
<dbReference type="Pfam" id="PF02064">
    <property type="entry name" value="MAS20"/>
    <property type="match status" value="1"/>
</dbReference>
<dbReference type="Proteomes" id="UP001328107">
    <property type="component" value="Unassembled WGS sequence"/>
</dbReference>
<evidence type="ECO:0000313" key="3">
    <source>
        <dbReference type="Proteomes" id="UP001328107"/>
    </source>
</evidence>
<dbReference type="GO" id="GO:0006886">
    <property type="term" value="P:intracellular protein transport"/>
    <property type="evidence" value="ECO:0007669"/>
    <property type="project" value="InterPro"/>
</dbReference>
<comment type="caution">
    <text evidence="2">The sequence shown here is derived from an EMBL/GenBank/DDBJ whole genome shotgun (WGS) entry which is preliminary data.</text>
</comment>
<gene>
    <name evidence="2" type="ORF">PMAYCL1PPCAC_32347</name>
</gene>
<dbReference type="AlphaFoldDB" id="A0AAN5DHG8"/>
<evidence type="ECO:0000256" key="1">
    <source>
        <dbReference type="SAM" id="Phobius"/>
    </source>
</evidence>
<keyword evidence="1" id="KW-0812">Transmembrane</keyword>
<dbReference type="GO" id="GO:0006605">
    <property type="term" value="P:protein targeting"/>
    <property type="evidence" value="ECO:0007669"/>
    <property type="project" value="InterPro"/>
</dbReference>